<evidence type="ECO:0000313" key="1">
    <source>
        <dbReference type="EMBL" id="TXS21832.1"/>
    </source>
</evidence>
<gene>
    <name evidence="1" type="ORF">EAO74_37085</name>
</gene>
<proteinExistence type="predicted"/>
<sequence length="108" mass="11029">MYAGLVRGASGAGWRWICSPGRQGLGGSGPRAGRARGPRAWPCPGSGGIRIGGRRLRRSRVCDSFTLWAVGALTMRFGTSVCRAVTAPEGGDMGCAVPVPPAYGGPVG</sequence>
<protein>
    <submittedName>
        <fullName evidence="1">Uncharacterized protein</fullName>
    </submittedName>
</protein>
<comment type="caution">
    <text evidence="1">The sequence shown here is derived from an EMBL/GenBank/DDBJ whole genome shotgun (WGS) entry which is preliminary data.</text>
</comment>
<dbReference type="EMBL" id="RDBM01000074">
    <property type="protein sequence ID" value="TXS21832.1"/>
    <property type="molecule type" value="Genomic_DNA"/>
</dbReference>
<name>A0A652KDT7_9ACTN</name>
<reference evidence="1" key="1">
    <citation type="submission" date="2018-10" db="EMBL/GenBank/DDBJ databases">
        <authorList>
            <person name="Hariharan J."/>
            <person name="Choudoir M.J."/>
            <person name="Diebold P."/>
            <person name="Panke-Buisse K."/>
            <person name="Campbell A.N."/>
            <person name="Buckley D.H."/>
        </authorList>
    </citation>
    <scope>NUCLEOTIDE SEQUENCE</scope>
    <source>
        <strain evidence="1">Gb1</strain>
    </source>
</reference>
<organism evidence="1">
    <name type="scientific">Streptomyces sp. gb1(2016)</name>
    <dbReference type="NCBI Taxonomy" id="1828321"/>
    <lineage>
        <taxon>Bacteria</taxon>
        <taxon>Bacillati</taxon>
        <taxon>Actinomycetota</taxon>
        <taxon>Actinomycetes</taxon>
        <taxon>Kitasatosporales</taxon>
        <taxon>Streptomycetaceae</taxon>
        <taxon>Streptomyces</taxon>
    </lineage>
</organism>
<accession>A0A652KDT7</accession>
<dbReference type="AlphaFoldDB" id="A0A652KDT7"/>